<dbReference type="PROSITE" id="PS50111">
    <property type="entry name" value="CHEMOTAXIS_TRANSDUC_2"/>
    <property type="match status" value="1"/>
</dbReference>
<gene>
    <name evidence="6" type="ORF">ACFQS1_31040</name>
</gene>
<dbReference type="PANTHER" id="PTHR32089">
    <property type="entry name" value="METHYL-ACCEPTING CHEMOTAXIS PROTEIN MCPB"/>
    <property type="match status" value="1"/>
</dbReference>
<evidence type="ECO:0000313" key="7">
    <source>
        <dbReference type="Proteomes" id="UP001596548"/>
    </source>
</evidence>
<feature type="transmembrane region" description="Helical" evidence="4">
    <location>
        <begin position="80"/>
        <end position="110"/>
    </location>
</feature>
<dbReference type="SUPFAM" id="SSF58104">
    <property type="entry name" value="Methyl-accepting chemotaxis protein (MCP) signaling domain"/>
    <property type="match status" value="1"/>
</dbReference>
<keyword evidence="4" id="KW-0812">Transmembrane</keyword>
<feature type="domain" description="Methyl-accepting transducer" evidence="5">
    <location>
        <begin position="208"/>
        <end position="430"/>
    </location>
</feature>
<feature type="transmembrane region" description="Helical" evidence="4">
    <location>
        <begin position="51"/>
        <end position="68"/>
    </location>
</feature>
<comment type="caution">
    <text evidence="6">The sequence shown here is derived from an EMBL/GenBank/DDBJ whole genome shotgun (WGS) entry which is preliminary data.</text>
</comment>
<keyword evidence="7" id="KW-1185">Reference proteome</keyword>
<evidence type="ECO:0000259" key="5">
    <source>
        <dbReference type="PROSITE" id="PS50111"/>
    </source>
</evidence>
<dbReference type="Pfam" id="PF00015">
    <property type="entry name" value="MCPsignal"/>
    <property type="match status" value="1"/>
</dbReference>
<dbReference type="InterPro" id="IPR004089">
    <property type="entry name" value="MCPsignal_dom"/>
</dbReference>
<sequence>MSSALSRLPRGARLSDASWMARHRIVHGLLWSHVPVFLLLGVLGPRPVAEGILLPLGIAAVAVATSLVPSVSAKSTLTSVGLISCTFVAIELAGGAMTAHIHLYAILIFVALYQQWAPLICSVLVVVVHHGIFGVISPQRVFGMDLSTAGAIGLVALHAGLAALEVTGIVVFWHFAELAERENEALAEQAEQARRATQEAEQMAREQAAADLRQRSDEAAGHARQITESVAAIGAEAHAAIRAVGEVDRQLGEFTASVREIAERSGQAARTAFDGKEAASSAGAKVRRLERSVSEIADVNAFIASLADQTNLLALNATIESARAGEVGKGFAVVASEVKDLARETATSVGKVNEVITAIVAETGDVATTIATTTDAVGDIHQVQMMIAAAVEQQAAVLAEVTDQLSKATVAADQVLAGLDTLIDRSDSRSSG</sequence>
<reference evidence="7" key="1">
    <citation type="journal article" date="2019" name="Int. J. Syst. Evol. Microbiol.">
        <title>The Global Catalogue of Microorganisms (GCM) 10K type strain sequencing project: providing services to taxonomists for standard genome sequencing and annotation.</title>
        <authorList>
            <consortium name="The Broad Institute Genomics Platform"/>
            <consortium name="The Broad Institute Genome Sequencing Center for Infectious Disease"/>
            <person name="Wu L."/>
            <person name="Ma J."/>
        </authorList>
    </citation>
    <scope>NUCLEOTIDE SEQUENCE [LARGE SCALE GENOMIC DNA]</scope>
    <source>
        <strain evidence="7">XZYJT-10</strain>
    </source>
</reference>
<keyword evidence="1 2" id="KW-0807">Transducer</keyword>
<proteinExistence type="predicted"/>
<dbReference type="EMBL" id="JBHTBJ010000033">
    <property type="protein sequence ID" value="MFC7278439.1"/>
    <property type="molecule type" value="Genomic_DNA"/>
</dbReference>
<evidence type="ECO:0000256" key="3">
    <source>
        <dbReference type="SAM" id="MobiDB-lite"/>
    </source>
</evidence>
<feature type="compositionally biased region" description="Basic and acidic residues" evidence="3">
    <location>
        <begin position="194"/>
        <end position="204"/>
    </location>
</feature>
<dbReference type="Proteomes" id="UP001596548">
    <property type="component" value="Unassembled WGS sequence"/>
</dbReference>
<feature type="transmembrane region" description="Helical" evidence="4">
    <location>
        <begin position="25"/>
        <end position="45"/>
    </location>
</feature>
<evidence type="ECO:0000256" key="2">
    <source>
        <dbReference type="PROSITE-ProRule" id="PRU00284"/>
    </source>
</evidence>
<accession>A0ABW2HZ21</accession>
<keyword evidence="4" id="KW-0472">Membrane</keyword>
<dbReference type="RefSeq" id="WP_378975284.1">
    <property type="nucleotide sequence ID" value="NZ_JBHTBJ010000033.1"/>
</dbReference>
<organism evidence="6 7">
    <name type="scientific">Paractinoplanes rhizophilus</name>
    <dbReference type="NCBI Taxonomy" id="1416877"/>
    <lineage>
        <taxon>Bacteria</taxon>
        <taxon>Bacillati</taxon>
        <taxon>Actinomycetota</taxon>
        <taxon>Actinomycetes</taxon>
        <taxon>Micromonosporales</taxon>
        <taxon>Micromonosporaceae</taxon>
        <taxon>Paractinoplanes</taxon>
    </lineage>
</organism>
<feature type="region of interest" description="Disordered" evidence="3">
    <location>
        <begin position="194"/>
        <end position="218"/>
    </location>
</feature>
<evidence type="ECO:0000256" key="1">
    <source>
        <dbReference type="ARBA" id="ARBA00023224"/>
    </source>
</evidence>
<name>A0ABW2HZ21_9ACTN</name>
<protein>
    <submittedName>
        <fullName evidence="6">Methyl-accepting chemotaxis protein</fullName>
    </submittedName>
</protein>
<evidence type="ECO:0000313" key="6">
    <source>
        <dbReference type="EMBL" id="MFC7278439.1"/>
    </source>
</evidence>
<evidence type="ECO:0000256" key="4">
    <source>
        <dbReference type="SAM" id="Phobius"/>
    </source>
</evidence>
<feature type="transmembrane region" description="Helical" evidence="4">
    <location>
        <begin position="148"/>
        <end position="175"/>
    </location>
</feature>
<feature type="transmembrane region" description="Helical" evidence="4">
    <location>
        <begin position="116"/>
        <end position="136"/>
    </location>
</feature>
<dbReference type="PANTHER" id="PTHR32089:SF112">
    <property type="entry name" value="LYSOZYME-LIKE PROTEIN-RELATED"/>
    <property type="match status" value="1"/>
</dbReference>
<dbReference type="Gene3D" id="1.10.287.950">
    <property type="entry name" value="Methyl-accepting chemotaxis protein"/>
    <property type="match status" value="1"/>
</dbReference>
<keyword evidence="4" id="KW-1133">Transmembrane helix</keyword>
<dbReference type="SMART" id="SM00283">
    <property type="entry name" value="MA"/>
    <property type="match status" value="1"/>
</dbReference>